<keyword evidence="1" id="KW-0812">Transmembrane</keyword>
<gene>
    <name evidence="2" type="ORF">MTBBW1_2420004</name>
</gene>
<keyword evidence="1" id="KW-0472">Membrane</keyword>
<feature type="transmembrane region" description="Helical" evidence="1">
    <location>
        <begin position="128"/>
        <end position="148"/>
    </location>
</feature>
<organism evidence="2 3">
    <name type="scientific">Desulfamplus magnetovallimortis</name>
    <dbReference type="NCBI Taxonomy" id="1246637"/>
    <lineage>
        <taxon>Bacteria</taxon>
        <taxon>Pseudomonadati</taxon>
        <taxon>Thermodesulfobacteriota</taxon>
        <taxon>Desulfobacteria</taxon>
        <taxon>Desulfobacterales</taxon>
        <taxon>Desulfobacteraceae</taxon>
        <taxon>Desulfamplus</taxon>
    </lineage>
</organism>
<keyword evidence="3" id="KW-1185">Reference proteome</keyword>
<dbReference type="EMBL" id="FWEV01000160">
    <property type="protein sequence ID" value="SLM30800.1"/>
    <property type="molecule type" value="Genomic_DNA"/>
</dbReference>
<evidence type="ECO:0000256" key="1">
    <source>
        <dbReference type="SAM" id="Phobius"/>
    </source>
</evidence>
<protein>
    <recommendedName>
        <fullName evidence="4">Zinc-finger domain-containing protein</fullName>
    </recommendedName>
</protein>
<proteinExistence type="predicted"/>
<dbReference type="STRING" id="1246637.MTBBW1_2420004"/>
<evidence type="ECO:0000313" key="3">
    <source>
        <dbReference type="Proteomes" id="UP000191931"/>
    </source>
</evidence>
<dbReference type="RefSeq" id="WP_080809343.1">
    <property type="nucleotide sequence ID" value="NZ_LT828566.1"/>
</dbReference>
<dbReference type="Proteomes" id="UP000191931">
    <property type="component" value="Unassembled WGS sequence"/>
</dbReference>
<keyword evidence="1" id="KW-1133">Transmembrane helix</keyword>
<reference evidence="2 3" key="1">
    <citation type="submission" date="2017-03" db="EMBL/GenBank/DDBJ databases">
        <authorList>
            <person name="Afonso C.L."/>
            <person name="Miller P.J."/>
            <person name="Scott M.A."/>
            <person name="Spackman E."/>
            <person name="Goraichik I."/>
            <person name="Dimitrov K.M."/>
            <person name="Suarez D.L."/>
            <person name="Swayne D.E."/>
        </authorList>
    </citation>
    <scope>NUCLEOTIDE SEQUENCE [LARGE SCALE GENOMIC DNA]</scope>
    <source>
        <strain evidence="2">PRJEB14757</strain>
    </source>
</reference>
<evidence type="ECO:0008006" key="4">
    <source>
        <dbReference type="Google" id="ProtNLM"/>
    </source>
</evidence>
<sequence>MQKQNDFQNSDYTESQFFRYALNVTRTLESTPCPSSNDLAALIDGKMDEKKRNEIFLHLDQCPDCYHEWLNLSAIKPSILYRLLSFFTLYSSLFFRSVSELFPWKMRKQSPVKDFGIFHLLYMVRKRWIVFPGAVMACLLIIFINTNIKPPDSLLSPLILLMIDESGREMQSLYNKGTDPRELLHGSESWLHSSRHYGFSSDLSNPANAEENFRRSFMAGVQAASRQFSTRDVKDTEEYFKTVTARKESQDENFFAEEFELGRWIFFLVSASLSNSELSPDFWNRQRKISELYFDRYNQKIDQTMQTSNNSLLPEKLQKSLTARIENIHKFIGEPDKQTVSRKNCRKIALEANNILKMLVIQ</sequence>
<accession>A0A1W1HEB0</accession>
<dbReference type="OrthoDB" id="2988517at2"/>
<evidence type="ECO:0000313" key="2">
    <source>
        <dbReference type="EMBL" id="SLM30800.1"/>
    </source>
</evidence>
<name>A0A1W1HEB0_9BACT</name>
<dbReference type="AlphaFoldDB" id="A0A1W1HEB0"/>